<dbReference type="InterPro" id="IPR013096">
    <property type="entry name" value="Cupin_2"/>
</dbReference>
<dbReference type="SUPFAM" id="SSF51182">
    <property type="entry name" value="RmlC-like cupins"/>
    <property type="match status" value="1"/>
</dbReference>
<dbReference type="Pfam" id="PF07883">
    <property type="entry name" value="Cupin_2"/>
    <property type="match status" value="1"/>
</dbReference>
<reference evidence="4" key="1">
    <citation type="submission" date="2016-10" db="EMBL/GenBank/DDBJ databases">
        <authorList>
            <person name="Varghese N."/>
            <person name="Submissions S."/>
        </authorList>
    </citation>
    <scope>NUCLEOTIDE SEQUENCE [LARGE SCALE GENOMIC DNA]</scope>
    <source>
        <strain evidence="4">DSM 46732</strain>
    </source>
</reference>
<organism evidence="3 4">
    <name type="scientific">Actinopolyspora xinjiangensis</name>
    <dbReference type="NCBI Taxonomy" id="405564"/>
    <lineage>
        <taxon>Bacteria</taxon>
        <taxon>Bacillati</taxon>
        <taxon>Actinomycetota</taxon>
        <taxon>Actinomycetes</taxon>
        <taxon>Actinopolysporales</taxon>
        <taxon>Actinopolysporaceae</taxon>
        <taxon>Actinopolyspora</taxon>
    </lineage>
</organism>
<dbReference type="EMBL" id="FNJR01000017">
    <property type="protein sequence ID" value="SDP95306.1"/>
    <property type="molecule type" value="Genomic_DNA"/>
</dbReference>
<dbReference type="Gene3D" id="2.60.120.10">
    <property type="entry name" value="Jelly Rolls"/>
    <property type="match status" value="1"/>
</dbReference>
<sequence>MVSSPAKPAILRHSDFDYRAIPEGSIAEPVGTHTGAEKIALNVVRMSPEEKWKLDRSASEENIVVVFDGSGEAETINGHHVLDRGAALYSPTGQPLELLSGKTGLHVYVWRSTLRGDEQRSENPRTFNRLDNDETQLKNFYGTEGMDPSEETAVMNFVFWPGTGSSRLCLHCGHMEPGQTFNVHVHPESEEAFMAFSGSGQFYLADGWYPAEAGDVLFAPPGVPHGTRLPRSDEMPDEFVTCGGPTPFDKVLYERASVPTEVK</sequence>
<evidence type="ECO:0000259" key="2">
    <source>
        <dbReference type="Pfam" id="PF07883"/>
    </source>
</evidence>
<dbReference type="PANTHER" id="PTHR35848">
    <property type="entry name" value="OXALATE-BINDING PROTEIN"/>
    <property type="match status" value="1"/>
</dbReference>
<keyword evidence="4" id="KW-1185">Reference proteome</keyword>
<feature type="domain" description="Cupin type-2" evidence="2">
    <location>
        <begin position="174"/>
        <end position="230"/>
    </location>
</feature>
<dbReference type="InterPro" id="IPR051610">
    <property type="entry name" value="GPI/OXD"/>
</dbReference>
<evidence type="ECO:0000313" key="3">
    <source>
        <dbReference type="EMBL" id="SDP95306.1"/>
    </source>
</evidence>
<evidence type="ECO:0000313" key="4">
    <source>
        <dbReference type="Proteomes" id="UP000199497"/>
    </source>
</evidence>
<gene>
    <name evidence="3" type="ORF">SAMN04487905_11749</name>
</gene>
<keyword evidence="1" id="KW-0479">Metal-binding</keyword>
<dbReference type="AlphaFoldDB" id="A0A1H0WYI4"/>
<evidence type="ECO:0000256" key="1">
    <source>
        <dbReference type="ARBA" id="ARBA00022723"/>
    </source>
</evidence>
<dbReference type="PANTHER" id="PTHR35848:SF6">
    <property type="entry name" value="CUPIN TYPE-2 DOMAIN-CONTAINING PROTEIN"/>
    <property type="match status" value="1"/>
</dbReference>
<dbReference type="Proteomes" id="UP000199497">
    <property type="component" value="Unassembled WGS sequence"/>
</dbReference>
<dbReference type="STRING" id="405564.SAMN04487905_11749"/>
<proteinExistence type="predicted"/>
<name>A0A1H0WYI4_9ACTN</name>
<dbReference type="InterPro" id="IPR011051">
    <property type="entry name" value="RmlC_Cupin_sf"/>
</dbReference>
<dbReference type="InterPro" id="IPR014710">
    <property type="entry name" value="RmlC-like_jellyroll"/>
</dbReference>
<protein>
    <submittedName>
        <fullName evidence="3">Cupin domain-containing protein</fullName>
    </submittedName>
</protein>
<accession>A0A1H0WYI4</accession>
<dbReference type="GO" id="GO:0046872">
    <property type="term" value="F:metal ion binding"/>
    <property type="evidence" value="ECO:0007669"/>
    <property type="project" value="UniProtKB-KW"/>
</dbReference>